<accession>A0A8T3VF16</accession>
<proteinExistence type="predicted"/>
<protein>
    <submittedName>
        <fullName evidence="1">Uncharacterized protein</fullName>
    </submittedName>
</protein>
<dbReference type="Proteomes" id="UP000762703">
    <property type="component" value="Unassembled WGS sequence"/>
</dbReference>
<evidence type="ECO:0000313" key="1">
    <source>
        <dbReference type="EMBL" id="MBE6505782.1"/>
    </source>
</evidence>
<name>A0A8T3VF16_9EURY</name>
<organism evidence="1 2">
    <name type="scientific">Methanobrevibacter millerae</name>
    <dbReference type="NCBI Taxonomy" id="230361"/>
    <lineage>
        <taxon>Archaea</taxon>
        <taxon>Methanobacteriati</taxon>
        <taxon>Methanobacteriota</taxon>
        <taxon>Methanomada group</taxon>
        <taxon>Methanobacteria</taxon>
        <taxon>Methanobacteriales</taxon>
        <taxon>Methanobacteriaceae</taxon>
        <taxon>Methanobrevibacter</taxon>
    </lineage>
</organism>
<evidence type="ECO:0000313" key="2">
    <source>
        <dbReference type="Proteomes" id="UP000762703"/>
    </source>
</evidence>
<dbReference type="EMBL" id="SUTE01000071">
    <property type="protein sequence ID" value="MBE6505782.1"/>
    <property type="molecule type" value="Genomic_DNA"/>
</dbReference>
<comment type="caution">
    <text evidence="1">The sequence shown here is derived from an EMBL/GenBank/DDBJ whole genome shotgun (WGS) entry which is preliminary data.</text>
</comment>
<reference evidence="1" key="1">
    <citation type="submission" date="2019-04" db="EMBL/GenBank/DDBJ databases">
        <title>Evolution of Biomass-Degrading Anaerobic Consortia Revealed by Metagenomics.</title>
        <authorList>
            <person name="Peng X."/>
        </authorList>
    </citation>
    <scope>NUCLEOTIDE SEQUENCE</scope>
    <source>
        <strain evidence="1">SIG12</strain>
    </source>
</reference>
<sequence length="122" mass="13820">MDDGLSIPGRFRRSGKFFEDDCHAIEMAISNNSTISDDGYERGNGLWSTLKLVVEKNGGKALIISNNGCLDIINKEKYKYSILDNSNIFNGTLISLRLNKCEIQNFHDSIFQFGKNPYKYGR</sequence>
<gene>
    <name evidence="1" type="ORF">E7Z73_08625</name>
</gene>
<dbReference type="AlphaFoldDB" id="A0A8T3VF16"/>